<keyword evidence="3" id="KW-1185">Reference proteome</keyword>
<dbReference type="PANTHER" id="PTHR43798:SF33">
    <property type="entry name" value="HYDROLASE, PUTATIVE (AFU_ORTHOLOGUE AFUA_2G14860)-RELATED"/>
    <property type="match status" value="1"/>
</dbReference>
<dbReference type="Proteomes" id="UP000235786">
    <property type="component" value="Unassembled WGS sequence"/>
</dbReference>
<dbReference type="PANTHER" id="PTHR43798">
    <property type="entry name" value="MONOACYLGLYCEROL LIPASE"/>
    <property type="match status" value="1"/>
</dbReference>
<dbReference type="InterPro" id="IPR000073">
    <property type="entry name" value="AB_hydrolase_1"/>
</dbReference>
<feature type="domain" description="AB hydrolase-1" evidence="1">
    <location>
        <begin position="31"/>
        <end position="302"/>
    </location>
</feature>
<dbReference type="GO" id="GO:0016787">
    <property type="term" value="F:hydrolase activity"/>
    <property type="evidence" value="ECO:0007669"/>
    <property type="project" value="UniProtKB-KW"/>
</dbReference>
<dbReference type="Gene3D" id="3.40.50.1820">
    <property type="entry name" value="alpha/beta hydrolase"/>
    <property type="match status" value="1"/>
</dbReference>
<keyword evidence="2" id="KW-0378">Hydrolase</keyword>
<name>A0A2J6RQ39_HYAVF</name>
<dbReference type="EMBL" id="KZ613945">
    <property type="protein sequence ID" value="PMD40626.1"/>
    <property type="molecule type" value="Genomic_DNA"/>
</dbReference>
<dbReference type="OrthoDB" id="2498029at2759"/>
<evidence type="ECO:0000313" key="2">
    <source>
        <dbReference type="EMBL" id="PMD40626.1"/>
    </source>
</evidence>
<evidence type="ECO:0000259" key="1">
    <source>
        <dbReference type="Pfam" id="PF00561"/>
    </source>
</evidence>
<dbReference type="SUPFAM" id="SSF53474">
    <property type="entry name" value="alpha/beta-Hydrolases"/>
    <property type="match status" value="1"/>
</dbReference>
<dbReference type="STRING" id="1149755.A0A2J6RQ39"/>
<reference evidence="2 3" key="1">
    <citation type="submission" date="2016-04" db="EMBL/GenBank/DDBJ databases">
        <title>A degradative enzymes factory behind the ericoid mycorrhizal symbiosis.</title>
        <authorList>
            <consortium name="DOE Joint Genome Institute"/>
            <person name="Martino E."/>
            <person name="Morin E."/>
            <person name="Grelet G."/>
            <person name="Kuo A."/>
            <person name="Kohler A."/>
            <person name="Daghino S."/>
            <person name="Barry K."/>
            <person name="Choi C."/>
            <person name="Cichocki N."/>
            <person name="Clum A."/>
            <person name="Copeland A."/>
            <person name="Hainaut M."/>
            <person name="Haridas S."/>
            <person name="Labutti K."/>
            <person name="Lindquist E."/>
            <person name="Lipzen A."/>
            <person name="Khouja H.-R."/>
            <person name="Murat C."/>
            <person name="Ohm R."/>
            <person name="Olson A."/>
            <person name="Spatafora J."/>
            <person name="Veneault-Fourrey C."/>
            <person name="Henrissat B."/>
            <person name="Grigoriev I."/>
            <person name="Martin F."/>
            <person name="Perotto S."/>
        </authorList>
    </citation>
    <scope>NUCLEOTIDE SEQUENCE [LARGE SCALE GENOMIC DNA]</scope>
    <source>
        <strain evidence="2 3">F</strain>
    </source>
</reference>
<proteinExistence type="predicted"/>
<evidence type="ECO:0000313" key="3">
    <source>
        <dbReference type="Proteomes" id="UP000235786"/>
    </source>
</evidence>
<protein>
    <submittedName>
        <fullName evidence="2">Alpha/beta-hydrolase</fullName>
    </submittedName>
</protein>
<organism evidence="2 3">
    <name type="scientific">Hyaloscypha variabilis (strain UAMH 11265 / GT02V1 / F)</name>
    <name type="common">Meliniomyces variabilis</name>
    <dbReference type="NCBI Taxonomy" id="1149755"/>
    <lineage>
        <taxon>Eukaryota</taxon>
        <taxon>Fungi</taxon>
        <taxon>Dikarya</taxon>
        <taxon>Ascomycota</taxon>
        <taxon>Pezizomycotina</taxon>
        <taxon>Leotiomycetes</taxon>
        <taxon>Helotiales</taxon>
        <taxon>Hyaloscyphaceae</taxon>
        <taxon>Hyaloscypha</taxon>
        <taxon>Hyaloscypha variabilis</taxon>
    </lineage>
</organism>
<gene>
    <name evidence="2" type="ORF">L207DRAFT_459281</name>
</gene>
<sequence length="320" mass="35012">MDKMQSFKTNDNVTLKYFDTGATEEGEDEKPWLILIHGFTGSSQVWQRNLPSFSQEHRVIIPDLRGHGSSSKPKHGYHVSRLAMDLRELLLHLEPSLQSGTSTGWRAIGGSLGCSILWCYAELFTTAPFESIVFVDQSPLQNSTLDGWDSRFCNRGLNNSAALAALQTTLLLSPETAHKGTIASCLSYRSHPLPTDSVSPATQAADEAFFLQEAMNGDGEWLGKLMADHTSLDWRDSIAATFGPGSGSKTVVLVMASSRSGCFPAAGPLKVVDLINQGAGPEYGMAQGVAVEWGGHWCYWEDPVKFARLVKRWWNDGSVD</sequence>
<dbReference type="Pfam" id="PF00561">
    <property type="entry name" value="Abhydrolase_1"/>
    <property type="match status" value="1"/>
</dbReference>
<dbReference type="AlphaFoldDB" id="A0A2J6RQ39"/>
<dbReference type="InterPro" id="IPR050266">
    <property type="entry name" value="AB_hydrolase_sf"/>
</dbReference>
<dbReference type="InterPro" id="IPR029058">
    <property type="entry name" value="AB_hydrolase_fold"/>
</dbReference>
<dbReference type="GO" id="GO:0016020">
    <property type="term" value="C:membrane"/>
    <property type="evidence" value="ECO:0007669"/>
    <property type="project" value="TreeGrafter"/>
</dbReference>
<accession>A0A2J6RQ39</accession>